<dbReference type="AlphaFoldDB" id="A0A8J3KBX6"/>
<keyword evidence="1" id="KW-0812">Transmembrane</keyword>
<feature type="transmembrane region" description="Helical" evidence="1">
    <location>
        <begin position="12"/>
        <end position="35"/>
    </location>
</feature>
<comment type="caution">
    <text evidence="2">The sequence shown here is derived from an EMBL/GenBank/DDBJ whole genome shotgun (WGS) entry which is preliminary data.</text>
</comment>
<proteinExistence type="predicted"/>
<accession>A0A8J3KBX6</accession>
<dbReference type="Proteomes" id="UP000619293">
    <property type="component" value="Unassembled WGS sequence"/>
</dbReference>
<evidence type="ECO:0000313" key="2">
    <source>
        <dbReference type="EMBL" id="GIF93933.1"/>
    </source>
</evidence>
<evidence type="ECO:0000256" key="1">
    <source>
        <dbReference type="SAM" id="Phobius"/>
    </source>
</evidence>
<name>A0A8J3KBX6_9ACTN</name>
<sequence length="106" mass="11441">MVLKGVNRAVLRLRAGVGLIVVSWLPIAQVVIWTSGLSGHAADDTRLWIWSVQWLVGFVGLALAGVAAKAAIKAAGWRKLPRTLWHMFWTGHADAAPLSPMDVPPP</sequence>
<keyword evidence="1" id="KW-1133">Transmembrane helix</keyword>
<evidence type="ECO:0000313" key="3">
    <source>
        <dbReference type="Proteomes" id="UP000619293"/>
    </source>
</evidence>
<gene>
    <name evidence="2" type="ORF">Cch02nite_73770</name>
</gene>
<protein>
    <submittedName>
        <fullName evidence="2">Uncharacterized protein</fullName>
    </submittedName>
</protein>
<keyword evidence="3" id="KW-1185">Reference proteome</keyword>
<feature type="transmembrane region" description="Helical" evidence="1">
    <location>
        <begin position="47"/>
        <end position="72"/>
    </location>
</feature>
<keyword evidence="1" id="KW-0472">Membrane</keyword>
<reference evidence="2 3" key="1">
    <citation type="submission" date="2021-01" db="EMBL/GenBank/DDBJ databases">
        <title>Whole genome shotgun sequence of Catellatospora chokoriensis NBRC 107358.</title>
        <authorList>
            <person name="Komaki H."/>
            <person name="Tamura T."/>
        </authorList>
    </citation>
    <scope>NUCLEOTIDE SEQUENCE [LARGE SCALE GENOMIC DNA]</scope>
    <source>
        <strain evidence="2 3">NBRC 107358</strain>
    </source>
</reference>
<dbReference type="EMBL" id="BONG01000076">
    <property type="protein sequence ID" value="GIF93933.1"/>
    <property type="molecule type" value="Genomic_DNA"/>
</dbReference>
<organism evidence="2 3">
    <name type="scientific">Catellatospora chokoriensis</name>
    <dbReference type="NCBI Taxonomy" id="310353"/>
    <lineage>
        <taxon>Bacteria</taxon>
        <taxon>Bacillati</taxon>
        <taxon>Actinomycetota</taxon>
        <taxon>Actinomycetes</taxon>
        <taxon>Micromonosporales</taxon>
        <taxon>Micromonosporaceae</taxon>
        <taxon>Catellatospora</taxon>
    </lineage>
</organism>